<evidence type="ECO:0000313" key="2">
    <source>
        <dbReference type="Proteomes" id="UP001372338"/>
    </source>
</evidence>
<dbReference type="AlphaFoldDB" id="A0AAN9EF34"/>
<sequence>MSGESSTWEAKKWHIESICVRERGLRTHHRLGWFSGGFCVDQTLPKFLGYMLFARVSNLMKVCSTWGEEVFF</sequence>
<dbReference type="Proteomes" id="UP001372338">
    <property type="component" value="Unassembled WGS sequence"/>
</dbReference>
<proteinExistence type="predicted"/>
<protein>
    <submittedName>
        <fullName evidence="1">Uncharacterized protein</fullName>
    </submittedName>
</protein>
<comment type="caution">
    <text evidence="1">The sequence shown here is derived from an EMBL/GenBank/DDBJ whole genome shotgun (WGS) entry which is preliminary data.</text>
</comment>
<dbReference type="EMBL" id="JAYWIO010000006">
    <property type="protein sequence ID" value="KAK7255799.1"/>
    <property type="molecule type" value="Genomic_DNA"/>
</dbReference>
<keyword evidence="2" id="KW-1185">Reference proteome</keyword>
<evidence type="ECO:0000313" key="1">
    <source>
        <dbReference type="EMBL" id="KAK7255799.1"/>
    </source>
</evidence>
<reference evidence="1 2" key="1">
    <citation type="submission" date="2024-01" db="EMBL/GenBank/DDBJ databases">
        <title>The genomes of 5 underutilized Papilionoideae crops provide insights into root nodulation and disease resistanc.</title>
        <authorList>
            <person name="Yuan L."/>
        </authorList>
    </citation>
    <scope>NUCLEOTIDE SEQUENCE [LARGE SCALE GENOMIC DNA]</scope>
    <source>
        <strain evidence="1">ZHUSHIDOU_FW_LH</strain>
        <tissue evidence="1">Leaf</tissue>
    </source>
</reference>
<organism evidence="1 2">
    <name type="scientific">Crotalaria pallida</name>
    <name type="common">Smooth rattlebox</name>
    <name type="synonym">Crotalaria striata</name>
    <dbReference type="NCBI Taxonomy" id="3830"/>
    <lineage>
        <taxon>Eukaryota</taxon>
        <taxon>Viridiplantae</taxon>
        <taxon>Streptophyta</taxon>
        <taxon>Embryophyta</taxon>
        <taxon>Tracheophyta</taxon>
        <taxon>Spermatophyta</taxon>
        <taxon>Magnoliopsida</taxon>
        <taxon>eudicotyledons</taxon>
        <taxon>Gunneridae</taxon>
        <taxon>Pentapetalae</taxon>
        <taxon>rosids</taxon>
        <taxon>fabids</taxon>
        <taxon>Fabales</taxon>
        <taxon>Fabaceae</taxon>
        <taxon>Papilionoideae</taxon>
        <taxon>50 kb inversion clade</taxon>
        <taxon>genistoids sensu lato</taxon>
        <taxon>core genistoids</taxon>
        <taxon>Crotalarieae</taxon>
        <taxon>Crotalaria</taxon>
    </lineage>
</organism>
<gene>
    <name evidence="1" type="ORF">RIF29_29220</name>
</gene>
<accession>A0AAN9EF34</accession>
<name>A0AAN9EF34_CROPI</name>